<keyword evidence="5" id="KW-1185">Reference proteome</keyword>
<evidence type="ECO:0000256" key="2">
    <source>
        <dbReference type="SAM" id="SignalP"/>
    </source>
</evidence>
<proteinExistence type="predicted"/>
<protein>
    <recommendedName>
        <fullName evidence="3">Apple domain-containing protein</fullName>
    </recommendedName>
</protein>
<feature type="region of interest" description="Disordered" evidence="1">
    <location>
        <begin position="64"/>
        <end position="94"/>
    </location>
</feature>
<evidence type="ECO:0000256" key="1">
    <source>
        <dbReference type="SAM" id="MobiDB-lite"/>
    </source>
</evidence>
<sequence>MINSKRIVAALACLSIAVNAGPCKPHTIAISSESATSATSQLSILESTSVMTAVTETETITSATTTTMSEDLSSTAETSATEGSSETTGTTTTAATTTTVAVEELCNNQIYRGTAYTDGYSITVLDSEADCWDSCVQDKNCKSWRVEDGTLCHLYGEELAEFSSPTNEEDSLIGSRNCSPRDYTPCNDNIGFGYIAQDPFEGHVGVPLERECAQLCMKTGDCNVWQYDSLVQTCNLFSDTLENIFTAQADAPQGSKIMLAGSRGCSSDFFKPELGPCNGQISFRNNWWNGYRSFPKYNSVALCARACSIDPVCQTWMVFDGNSDCTFLEEGYESDSEDICAKGSRNCGVP</sequence>
<dbReference type="Pfam" id="PF14295">
    <property type="entry name" value="PAN_4"/>
    <property type="match status" value="2"/>
</dbReference>
<dbReference type="Pfam" id="PF00024">
    <property type="entry name" value="PAN_1"/>
    <property type="match status" value="1"/>
</dbReference>
<evidence type="ECO:0000313" key="5">
    <source>
        <dbReference type="Proteomes" id="UP001187734"/>
    </source>
</evidence>
<keyword evidence="2" id="KW-0732">Signal</keyword>
<gene>
    <name evidence="4" type="ORF">FTOL_07286</name>
</gene>
<reference evidence="4" key="1">
    <citation type="submission" date="2018-03" db="EMBL/GenBank/DDBJ databases">
        <authorList>
            <person name="Guldener U."/>
        </authorList>
    </citation>
    <scope>NUCLEOTIDE SEQUENCE</scope>
</reference>
<evidence type="ECO:0000259" key="3">
    <source>
        <dbReference type="PROSITE" id="PS50948"/>
    </source>
</evidence>
<feature type="domain" description="Apple" evidence="3">
    <location>
        <begin position="106"/>
        <end position="178"/>
    </location>
</feature>
<organism evidence="4 5">
    <name type="scientific">Fusarium torulosum</name>
    <dbReference type="NCBI Taxonomy" id="33205"/>
    <lineage>
        <taxon>Eukaryota</taxon>
        <taxon>Fungi</taxon>
        <taxon>Dikarya</taxon>
        <taxon>Ascomycota</taxon>
        <taxon>Pezizomycotina</taxon>
        <taxon>Sordariomycetes</taxon>
        <taxon>Hypocreomycetidae</taxon>
        <taxon>Hypocreales</taxon>
        <taxon>Nectriaceae</taxon>
        <taxon>Fusarium</taxon>
    </lineage>
</organism>
<dbReference type="AlphaFoldDB" id="A0AAE8SJA8"/>
<dbReference type="InterPro" id="IPR003609">
    <property type="entry name" value="Pan_app"/>
</dbReference>
<evidence type="ECO:0000313" key="4">
    <source>
        <dbReference type="EMBL" id="SPJ78895.1"/>
    </source>
</evidence>
<feature type="chain" id="PRO_5042011739" description="Apple domain-containing protein" evidence="2">
    <location>
        <begin position="21"/>
        <end position="350"/>
    </location>
</feature>
<dbReference type="Proteomes" id="UP001187734">
    <property type="component" value="Unassembled WGS sequence"/>
</dbReference>
<dbReference type="Gene3D" id="3.50.4.10">
    <property type="entry name" value="Hepatocyte Growth Factor"/>
    <property type="match status" value="2"/>
</dbReference>
<dbReference type="EMBL" id="ONZP01000245">
    <property type="protein sequence ID" value="SPJ78895.1"/>
    <property type="molecule type" value="Genomic_DNA"/>
</dbReference>
<name>A0AAE8SJA8_9HYPO</name>
<feature type="signal peptide" evidence="2">
    <location>
        <begin position="1"/>
        <end position="20"/>
    </location>
</feature>
<feature type="domain" description="Apple" evidence="3">
    <location>
        <begin position="186"/>
        <end position="262"/>
    </location>
</feature>
<dbReference type="PROSITE" id="PS50948">
    <property type="entry name" value="PAN"/>
    <property type="match status" value="2"/>
</dbReference>
<accession>A0AAE8SJA8</accession>
<comment type="caution">
    <text evidence="4">The sequence shown here is derived from an EMBL/GenBank/DDBJ whole genome shotgun (WGS) entry which is preliminary data.</text>
</comment>